<dbReference type="Proteomes" id="UP000014803">
    <property type="component" value="Chromosome"/>
</dbReference>
<evidence type="ECO:0000313" key="2">
    <source>
        <dbReference type="EMBL" id="AGP40469.1"/>
    </source>
</evidence>
<protein>
    <recommendedName>
        <fullName evidence="4">Secreted protein</fullName>
    </recommendedName>
</protein>
<feature type="chain" id="PRO_5004534146" description="Secreted protein" evidence="1">
    <location>
        <begin position="29"/>
        <end position="134"/>
    </location>
</feature>
<feature type="signal peptide" evidence="1">
    <location>
        <begin position="1"/>
        <end position="28"/>
    </location>
</feature>
<gene>
    <name evidence="2" type="ORF">SCE1572_41790</name>
</gene>
<dbReference type="PATRIC" id="fig|1254432.3.peg.9446"/>
<proteinExistence type="predicted"/>
<dbReference type="EMBL" id="CP003969">
    <property type="protein sequence ID" value="AGP40469.1"/>
    <property type="molecule type" value="Genomic_DNA"/>
</dbReference>
<evidence type="ECO:0000256" key="1">
    <source>
        <dbReference type="SAM" id="SignalP"/>
    </source>
</evidence>
<evidence type="ECO:0000313" key="3">
    <source>
        <dbReference type="Proteomes" id="UP000014803"/>
    </source>
</evidence>
<accession>S4Y6M3</accession>
<dbReference type="KEGG" id="scu:SCE1572_41790"/>
<dbReference type="AlphaFoldDB" id="S4Y6M3"/>
<keyword evidence="1" id="KW-0732">Signal</keyword>
<dbReference type="HOGENOM" id="CLU_1894829_0_0_7"/>
<dbReference type="OrthoDB" id="10017708at2"/>
<evidence type="ECO:0008006" key="4">
    <source>
        <dbReference type="Google" id="ProtNLM"/>
    </source>
</evidence>
<reference evidence="2 3" key="1">
    <citation type="journal article" date="2013" name="Sci. Rep.">
        <title>Extraordinary expansion of a Sorangium cellulosum genome from an alkaline milieu.</title>
        <authorList>
            <person name="Han K."/>
            <person name="Li Z.F."/>
            <person name="Peng R."/>
            <person name="Zhu L.P."/>
            <person name="Zhou T."/>
            <person name="Wang L.G."/>
            <person name="Li S.G."/>
            <person name="Zhang X.B."/>
            <person name="Hu W."/>
            <person name="Wu Z.H."/>
            <person name="Qin N."/>
            <person name="Li Y.Z."/>
        </authorList>
    </citation>
    <scope>NUCLEOTIDE SEQUENCE [LARGE SCALE GENOMIC DNA]</scope>
    <source>
        <strain evidence="2 3">So0157-2</strain>
    </source>
</reference>
<dbReference type="eggNOG" id="COG3055">
    <property type="taxonomic scope" value="Bacteria"/>
</dbReference>
<dbReference type="RefSeq" id="WP_020740221.1">
    <property type="nucleotide sequence ID" value="NC_021658.1"/>
</dbReference>
<organism evidence="2 3">
    <name type="scientific">Sorangium cellulosum So0157-2</name>
    <dbReference type="NCBI Taxonomy" id="1254432"/>
    <lineage>
        <taxon>Bacteria</taxon>
        <taxon>Pseudomonadati</taxon>
        <taxon>Myxococcota</taxon>
        <taxon>Polyangia</taxon>
        <taxon>Polyangiales</taxon>
        <taxon>Polyangiaceae</taxon>
        <taxon>Sorangium</taxon>
    </lineage>
</organism>
<sequence>MTAPHSRLHLLFAASALLAWLQPLSGCAAPDPTPDEALRSAFPDQAAAVLSVGPGFLRSGGGLERAAAGRRGGVVARLPSDGSGEILFSLDGGEALRVREVGAEGEAMLADRAVAYRRAGGSSFWTATPAGVEE</sequence>
<name>S4Y6M3_SORCE</name>